<dbReference type="AlphaFoldDB" id="A0A9D5APU8"/>
<reference evidence="2 3" key="1">
    <citation type="journal article" date="2022" name="Nat. Genet.">
        <title>Improved pea reference genome and pan-genome highlight genomic features and evolutionary characteristics.</title>
        <authorList>
            <person name="Yang T."/>
            <person name="Liu R."/>
            <person name="Luo Y."/>
            <person name="Hu S."/>
            <person name="Wang D."/>
            <person name="Wang C."/>
            <person name="Pandey M.K."/>
            <person name="Ge S."/>
            <person name="Xu Q."/>
            <person name="Li N."/>
            <person name="Li G."/>
            <person name="Huang Y."/>
            <person name="Saxena R.K."/>
            <person name="Ji Y."/>
            <person name="Li M."/>
            <person name="Yan X."/>
            <person name="He Y."/>
            <person name="Liu Y."/>
            <person name="Wang X."/>
            <person name="Xiang C."/>
            <person name="Varshney R.K."/>
            <person name="Ding H."/>
            <person name="Gao S."/>
            <person name="Zong X."/>
        </authorList>
    </citation>
    <scope>NUCLEOTIDE SEQUENCE [LARGE SCALE GENOMIC DNA]</scope>
    <source>
        <strain evidence="2 3">cv. Zhongwan 6</strain>
    </source>
</reference>
<evidence type="ECO:0000313" key="2">
    <source>
        <dbReference type="EMBL" id="KAI5414744.1"/>
    </source>
</evidence>
<evidence type="ECO:0000256" key="1">
    <source>
        <dbReference type="SAM" id="MobiDB-lite"/>
    </source>
</evidence>
<proteinExistence type="predicted"/>
<dbReference type="Gramene" id="Psat04G0027500-T1">
    <property type="protein sequence ID" value="KAI5414744.1"/>
    <property type="gene ID" value="KIW84_040275"/>
</dbReference>
<accession>A0A9D5APU8</accession>
<comment type="caution">
    <text evidence="2">The sequence shown here is derived from an EMBL/GenBank/DDBJ whole genome shotgun (WGS) entry which is preliminary data.</text>
</comment>
<gene>
    <name evidence="2" type="ORF">KIW84_040275</name>
</gene>
<evidence type="ECO:0000313" key="3">
    <source>
        <dbReference type="Proteomes" id="UP001058974"/>
    </source>
</evidence>
<feature type="region of interest" description="Disordered" evidence="1">
    <location>
        <begin position="73"/>
        <end position="102"/>
    </location>
</feature>
<sequence>MFNRDYKLSQDTLGDMLHFPHGDDITYACPSEEEWQYEAFRFLEQLTGPHLTMFFVSRDTVMRPVVARYTETTDQYDGTDPADTRAATRLHRKDRAKLSGPN</sequence>
<dbReference type="Proteomes" id="UP001058974">
    <property type="component" value="Chromosome 4"/>
</dbReference>
<organism evidence="2 3">
    <name type="scientific">Pisum sativum</name>
    <name type="common">Garden pea</name>
    <name type="synonym">Lathyrus oleraceus</name>
    <dbReference type="NCBI Taxonomy" id="3888"/>
    <lineage>
        <taxon>Eukaryota</taxon>
        <taxon>Viridiplantae</taxon>
        <taxon>Streptophyta</taxon>
        <taxon>Embryophyta</taxon>
        <taxon>Tracheophyta</taxon>
        <taxon>Spermatophyta</taxon>
        <taxon>Magnoliopsida</taxon>
        <taxon>eudicotyledons</taxon>
        <taxon>Gunneridae</taxon>
        <taxon>Pentapetalae</taxon>
        <taxon>rosids</taxon>
        <taxon>fabids</taxon>
        <taxon>Fabales</taxon>
        <taxon>Fabaceae</taxon>
        <taxon>Papilionoideae</taxon>
        <taxon>50 kb inversion clade</taxon>
        <taxon>NPAAA clade</taxon>
        <taxon>Hologalegina</taxon>
        <taxon>IRL clade</taxon>
        <taxon>Fabeae</taxon>
        <taxon>Lathyrus</taxon>
    </lineage>
</organism>
<protein>
    <submittedName>
        <fullName evidence="2">Uncharacterized protein</fullName>
    </submittedName>
</protein>
<dbReference type="EMBL" id="JAMSHJ010000004">
    <property type="protein sequence ID" value="KAI5414744.1"/>
    <property type="molecule type" value="Genomic_DNA"/>
</dbReference>
<keyword evidence="3" id="KW-1185">Reference proteome</keyword>
<name>A0A9D5APU8_PEA</name>